<feature type="non-terminal residue" evidence="1">
    <location>
        <position position="1"/>
    </location>
</feature>
<dbReference type="AlphaFoldDB" id="A0A7Y8FK07"/>
<organism evidence="1 2">
    <name type="scientific">Pseudomonas yamanorum</name>
    <dbReference type="NCBI Taxonomy" id="515393"/>
    <lineage>
        <taxon>Bacteria</taxon>
        <taxon>Pseudomonadati</taxon>
        <taxon>Pseudomonadota</taxon>
        <taxon>Gammaproteobacteria</taxon>
        <taxon>Pseudomonadales</taxon>
        <taxon>Pseudomonadaceae</taxon>
        <taxon>Pseudomonas</taxon>
    </lineage>
</organism>
<dbReference type="RefSeq" id="WP_177116315.1">
    <property type="nucleotide sequence ID" value="NZ_JACARF010000098.1"/>
</dbReference>
<proteinExistence type="predicted"/>
<accession>A0A7Y8FK07</accession>
<name>A0A7Y8FK07_9PSED</name>
<comment type="caution">
    <text evidence="1">The sequence shown here is derived from an EMBL/GenBank/DDBJ whole genome shotgun (WGS) entry which is preliminary data.</text>
</comment>
<dbReference type="Proteomes" id="UP000537188">
    <property type="component" value="Unassembled WGS sequence"/>
</dbReference>
<gene>
    <name evidence="1" type="ORF">HX828_32930</name>
</gene>
<evidence type="ECO:0000313" key="1">
    <source>
        <dbReference type="EMBL" id="NWE80378.1"/>
    </source>
</evidence>
<reference evidence="1 2" key="1">
    <citation type="submission" date="2020-04" db="EMBL/GenBank/DDBJ databases">
        <title>Molecular characterization of pseudomonads from Agaricus bisporus reveal novel blotch 2 pathogens in Western Europe.</title>
        <authorList>
            <person name="Taparia T."/>
            <person name="Krijger M."/>
            <person name="Haynes E."/>
            <person name="Elpinstone J.G."/>
            <person name="Noble R."/>
            <person name="Van Der Wolf J."/>
        </authorList>
    </citation>
    <scope>NUCLEOTIDE SEQUENCE [LARGE SCALE GENOMIC DNA]</scope>
    <source>
        <strain evidence="1 2">IPO3781</strain>
    </source>
</reference>
<evidence type="ECO:0000313" key="2">
    <source>
        <dbReference type="Proteomes" id="UP000537188"/>
    </source>
</evidence>
<protein>
    <submittedName>
        <fullName evidence="1">Uncharacterized protein</fullName>
    </submittedName>
</protein>
<sequence length="48" mass="5191">RRCRSSLELMTVEHGRNVSVAGLVTGRQRPGTASGVTFVTLDDEFGNL</sequence>
<dbReference type="EMBL" id="JACARF010000098">
    <property type="protein sequence ID" value="NWE80378.1"/>
    <property type="molecule type" value="Genomic_DNA"/>
</dbReference>
<feature type="non-terminal residue" evidence="1">
    <location>
        <position position="48"/>
    </location>
</feature>